<evidence type="ECO:0000313" key="2">
    <source>
        <dbReference type="EMBL" id="CAE0147152.1"/>
    </source>
</evidence>
<name>A0A7S3FGB4_9EUKA</name>
<evidence type="ECO:0000256" key="1">
    <source>
        <dbReference type="SAM" id="SignalP"/>
    </source>
</evidence>
<accession>A0A7S3FGB4</accession>
<gene>
    <name evidence="2" type="ORF">HERI1096_LOCUS36715</name>
</gene>
<dbReference type="EMBL" id="HBHX01066341">
    <property type="protein sequence ID" value="CAE0147152.1"/>
    <property type="molecule type" value="Transcribed_RNA"/>
</dbReference>
<dbReference type="SUPFAM" id="SSF54909">
    <property type="entry name" value="Dimeric alpha+beta barrel"/>
    <property type="match status" value="1"/>
</dbReference>
<evidence type="ECO:0008006" key="3">
    <source>
        <dbReference type="Google" id="ProtNLM"/>
    </source>
</evidence>
<reference evidence="2" key="1">
    <citation type="submission" date="2021-01" db="EMBL/GenBank/DDBJ databases">
        <authorList>
            <person name="Corre E."/>
            <person name="Pelletier E."/>
            <person name="Niang G."/>
            <person name="Scheremetjew M."/>
            <person name="Finn R."/>
            <person name="Kale V."/>
            <person name="Holt S."/>
            <person name="Cochrane G."/>
            <person name="Meng A."/>
            <person name="Brown T."/>
            <person name="Cohen L."/>
        </authorList>
    </citation>
    <scope>NUCLEOTIDE SEQUENCE</scope>
    <source>
        <strain evidence="2">CCMP281</strain>
    </source>
</reference>
<dbReference type="InterPro" id="IPR011008">
    <property type="entry name" value="Dimeric_a/b-barrel"/>
</dbReference>
<feature type="chain" id="PRO_5030790952" description="ABM domain-containing protein" evidence="1">
    <location>
        <begin position="20"/>
        <end position="143"/>
    </location>
</feature>
<feature type="signal peptide" evidence="1">
    <location>
        <begin position="1"/>
        <end position="19"/>
    </location>
</feature>
<dbReference type="AlphaFoldDB" id="A0A7S3FGB4"/>
<keyword evidence="1" id="KW-0732">Signal</keyword>
<organism evidence="2">
    <name type="scientific">Haptolina ericina</name>
    <dbReference type="NCBI Taxonomy" id="156174"/>
    <lineage>
        <taxon>Eukaryota</taxon>
        <taxon>Haptista</taxon>
        <taxon>Haptophyta</taxon>
        <taxon>Prymnesiophyceae</taxon>
        <taxon>Prymnesiales</taxon>
        <taxon>Prymnesiaceae</taxon>
        <taxon>Haptolina</taxon>
    </lineage>
</organism>
<proteinExistence type="predicted"/>
<protein>
    <recommendedName>
        <fullName evidence="3">ABM domain-containing protein</fullName>
    </recommendedName>
</protein>
<sequence>MTRRLCSLMFLNALTRVAPRVSRIAVAQRARGLCIADGVQVDMVSRVFSCKVKDDASAYQLDLVFDNMLDKAAEVEGCAGAARLVCKTEWDYKLIIKFEDVDSLKGYMTDHHDGVMAEFLPQIKELAVGGEVHQQNFVYDDIE</sequence>